<dbReference type="PANTHER" id="PTHR33048">
    <property type="entry name" value="PTH11-LIKE INTEGRAL MEMBRANE PROTEIN (AFU_ORTHOLOGUE AFUA_5G11245)"/>
    <property type="match status" value="1"/>
</dbReference>
<evidence type="ECO:0000256" key="5">
    <source>
        <dbReference type="ARBA" id="ARBA00038359"/>
    </source>
</evidence>
<keyword evidence="3 6" id="KW-1133">Transmembrane helix</keyword>
<dbReference type="STRING" id="1450535.A0A317WY34"/>
<keyword evidence="4 6" id="KW-0472">Membrane</keyword>
<feature type="transmembrane region" description="Helical" evidence="6">
    <location>
        <begin position="204"/>
        <end position="224"/>
    </location>
</feature>
<evidence type="ECO:0000256" key="6">
    <source>
        <dbReference type="SAM" id="Phobius"/>
    </source>
</evidence>
<evidence type="ECO:0000256" key="2">
    <source>
        <dbReference type="ARBA" id="ARBA00022692"/>
    </source>
</evidence>
<feature type="transmembrane region" description="Helical" evidence="6">
    <location>
        <begin position="90"/>
        <end position="111"/>
    </location>
</feature>
<gene>
    <name evidence="8" type="ORF">BO94DRAFT_513295</name>
</gene>
<feature type="transmembrane region" description="Helical" evidence="6">
    <location>
        <begin position="177"/>
        <end position="197"/>
    </location>
</feature>
<dbReference type="RefSeq" id="XP_025469064.1">
    <property type="nucleotide sequence ID" value="XM_025609838.1"/>
</dbReference>
<dbReference type="GeneID" id="37111981"/>
<dbReference type="InterPro" id="IPR052337">
    <property type="entry name" value="SAT4-like"/>
</dbReference>
<sequence length="309" mass="34781">MPHHWPLPNPPTQTALLIVTSIFCLTSLTSVTLRFYARRLARLDLLADDWFALAALILTLAFNAILLAGTFRNIITNYTQTTPTAKKYHFALHLTEILALGLIKLCFFSLWNRVFITHPIHHLCSFLIVVITLWTVAFILATIFQCGTHWNLIWSVDTTSTCTTNPIRSTVYTITDLITNILITIIPIPVIWGLNMWPVKKIGMLGLYVVGIYLTAASIARTYVSLVIAYTEERRMYMEDFSLLGLWAAVEVNVGLVVCCVTVVMRGVREVWADKRKKEFHMLSGVGVGVKNYAGAMGRERDKVDSDEG</sequence>
<reference evidence="8 9" key="1">
    <citation type="submission" date="2016-12" db="EMBL/GenBank/DDBJ databases">
        <title>The genomes of Aspergillus section Nigri reveals drivers in fungal speciation.</title>
        <authorList>
            <consortium name="DOE Joint Genome Institute"/>
            <person name="Vesth T.C."/>
            <person name="Nybo J."/>
            <person name="Theobald S."/>
            <person name="Brandl J."/>
            <person name="Frisvad J.C."/>
            <person name="Nielsen K.F."/>
            <person name="Lyhne E.K."/>
            <person name="Kogle M.E."/>
            <person name="Kuo A."/>
            <person name="Riley R."/>
            <person name="Clum A."/>
            <person name="Nolan M."/>
            <person name="Lipzen A."/>
            <person name="Salamov A."/>
            <person name="Henrissat B."/>
            <person name="Wiebenga A."/>
            <person name="De Vries R.P."/>
            <person name="Grigoriev I.V."/>
            <person name="Mortensen U.H."/>
            <person name="Andersen M.R."/>
            <person name="Baker S.E."/>
        </authorList>
    </citation>
    <scope>NUCLEOTIDE SEQUENCE [LARGE SCALE GENOMIC DNA]</scope>
    <source>
        <strain evidence="8 9">CBS 115572</strain>
    </source>
</reference>
<dbReference type="OrthoDB" id="5393606at2759"/>
<proteinExistence type="inferred from homology"/>
<dbReference type="GO" id="GO:0016020">
    <property type="term" value="C:membrane"/>
    <property type="evidence" value="ECO:0007669"/>
    <property type="project" value="UniProtKB-SubCell"/>
</dbReference>
<protein>
    <recommendedName>
        <fullName evidence="7">Rhodopsin domain-containing protein</fullName>
    </recommendedName>
</protein>
<evidence type="ECO:0000259" key="7">
    <source>
        <dbReference type="Pfam" id="PF20684"/>
    </source>
</evidence>
<keyword evidence="2 6" id="KW-0812">Transmembrane</keyword>
<comment type="similarity">
    <text evidence="5">Belongs to the SAT4 family.</text>
</comment>
<evidence type="ECO:0000256" key="3">
    <source>
        <dbReference type="ARBA" id="ARBA00022989"/>
    </source>
</evidence>
<evidence type="ECO:0000313" key="9">
    <source>
        <dbReference type="Proteomes" id="UP000246702"/>
    </source>
</evidence>
<accession>A0A317WY34</accession>
<name>A0A317WY34_9EURO</name>
<dbReference type="Pfam" id="PF20684">
    <property type="entry name" value="Fung_rhodopsin"/>
    <property type="match status" value="1"/>
</dbReference>
<dbReference type="AlphaFoldDB" id="A0A317WY34"/>
<dbReference type="InterPro" id="IPR049326">
    <property type="entry name" value="Rhodopsin_dom_fungi"/>
</dbReference>
<evidence type="ECO:0000313" key="8">
    <source>
        <dbReference type="EMBL" id="PWY91336.1"/>
    </source>
</evidence>
<feature type="domain" description="Rhodopsin" evidence="7">
    <location>
        <begin position="33"/>
        <end position="264"/>
    </location>
</feature>
<keyword evidence="9" id="KW-1185">Reference proteome</keyword>
<comment type="subcellular location">
    <subcellularLocation>
        <location evidence="1">Membrane</location>
        <topology evidence="1">Multi-pass membrane protein</topology>
    </subcellularLocation>
</comment>
<evidence type="ECO:0000256" key="4">
    <source>
        <dbReference type="ARBA" id="ARBA00023136"/>
    </source>
</evidence>
<feature type="transmembrane region" description="Helical" evidence="6">
    <location>
        <begin position="15"/>
        <end position="37"/>
    </location>
</feature>
<organism evidence="8 9">
    <name type="scientific">Aspergillus sclerotioniger CBS 115572</name>
    <dbReference type="NCBI Taxonomy" id="1450535"/>
    <lineage>
        <taxon>Eukaryota</taxon>
        <taxon>Fungi</taxon>
        <taxon>Dikarya</taxon>
        <taxon>Ascomycota</taxon>
        <taxon>Pezizomycotina</taxon>
        <taxon>Eurotiomycetes</taxon>
        <taxon>Eurotiomycetidae</taxon>
        <taxon>Eurotiales</taxon>
        <taxon>Aspergillaceae</taxon>
        <taxon>Aspergillus</taxon>
        <taxon>Aspergillus subgen. Circumdati</taxon>
    </lineage>
</organism>
<feature type="transmembrane region" description="Helical" evidence="6">
    <location>
        <begin position="49"/>
        <end position="70"/>
    </location>
</feature>
<dbReference type="Proteomes" id="UP000246702">
    <property type="component" value="Unassembled WGS sequence"/>
</dbReference>
<dbReference type="PANTHER" id="PTHR33048:SF134">
    <property type="entry name" value="INTEGRAL MEMBRANE PROTEIN"/>
    <property type="match status" value="1"/>
</dbReference>
<evidence type="ECO:0000256" key="1">
    <source>
        <dbReference type="ARBA" id="ARBA00004141"/>
    </source>
</evidence>
<feature type="transmembrane region" description="Helical" evidence="6">
    <location>
        <begin position="244"/>
        <end position="268"/>
    </location>
</feature>
<dbReference type="EMBL" id="MSFK01000009">
    <property type="protein sequence ID" value="PWY91336.1"/>
    <property type="molecule type" value="Genomic_DNA"/>
</dbReference>
<feature type="transmembrane region" description="Helical" evidence="6">
    <location>
        <begin position="123"/>
        <end position="144"/>
    </location>
</feature>
<comment type="caution">
    <text evidence="8">The sequence shown here is derived from an EMBL/GenBank/DDBJ whole genome shotgun (WGS) entry which is preliminary data.</text>
</comment>